<evidence type="ECO:0000259" key="4">
    <source>
        <dbReference type="Pfam" id="PF13280"/>
    </source>
</evidence>
<accession>A0A4V2DMM4</accession>
<dbReference type="Pfam" id="PF25583">
    <property type="entry name" value="WCX"/>
    <property type="match status" value="1"/>
</dbReference>
<keyword evidence="7" id="KW-1185">Reference proteome</keyword>
<name>A0A4V2DMM4_9GAMM</name>
<dbReference type="GO" id="GO:0003700">
    <property type="term" value="F:DNA-binding transcription factor activity"/>
    <property type="evidence" value="ECO:0007669"/>
    <property type="project" value="InterPro"/>
</dbReference>
<evidence type="ECO:0000256" key="1">
    <source>
        <dbReference type="ARBA" id="ARBA00023015"/>
    </source>
</evidence>
<evidence type="ECO:0000313" key="6">
    <source>
        <dbReference type="EMBL" id="RZG43307.1"/>
    </source>
</evidence>
<dbReference type="PANTHER" id="PTHR34580:SF1">
    <property type="entry name" value="PROTEIN PAFC"/>
    <property type="match status" value="1"/>
</dbReference>
<organism evidence="6 7">
    <name type="scientific">Acinetobacter wuhouensis</name>
    <dbReference type="NCBI Taxonomy" id="1879050"/>
    <lineage>
        <taxon>Bacteria</taxon>
        <taxon>Pseudomonadati</taxon>
        <taxon>Pseudomonadota</taxon>
        <taxon>Gammaproteobacteria</taxon>
        <taxon>Moraxellales</taxon>
        <taxon>Moraxellaceae</taxon>
        <taxon>Acinetobacter</taxon>
    </lineage>
</organism>
<dbReference type="InterPro" id="IPR051534">
    <property type="entry name" value="CBASS_pafABC_assoc_protein"/>
</dbReference>
<feature type="domain" description="WYL" evidence="4">
    <location>
        <begin position="130"/>
        <end position="186"/>
    </location>
</feature>
<dbReference type="Pfam" id="PF08220">
    <property type="entry name" value="HTH_DeoR"/>
    <property type="match status" value="1"/>
</dbReference>
<dbReference type="InterPro" id="IPR001034">
    <property type="entry name" value="DeoR_HTH"/>
</dbReference>
<comment type="caution">
    <text evidence="6">The sequence shown here is derived from an EMBL/GenBank/DDBJ whole genome shotgun (WGS) entry which is preliminary data.</text>
</comment>
<keyword evidence="1" id="KW-0805">Transcription regulation</keyword>
<sequence length="299" mass="34752">MRKDEGIHERLADRLASMLTKLNMGQHLDVRMLSEEFNVSSRTILRDFDRLGASIPLLKDEHNKKYYLHENYLGKVTAKDIVKFAEISGIRDLYPSLDMSFLRELLNSRADQIYTTQAYSVEDASQFTEIFKLAGNAIRGHKQIEFLYKGVRKCVQPYRLIHHHGNWYLAAVFEKKLKAYRLSRIELLPHQSDGDIFIVDSAILSQLEAEETIWFGQKKIEIILTAHADVAEHFQARTLLPEQKIIKLLEDGGLLLSSQITHTTQIFPLVRYWIPHLKIISPEKLQDEMEQEVKKYFGI</sequence>
<proteinExistence type="predicted"/>
<feature type="domain" description="WCX" evidence="5">
    <location>
        <begin position="220"/>
        <end position="295"/>
    </location>
</feature>
<dbReference type="Gene3D" id="1.10.10.10">
    <property type="entry name" value="Winged helix-like DNA-binding domain superfamily/Winged helix DNA-binding domain"/>
    <property type="match status" value="1"/>
</dbReference>
<dbReference type="InterPro" id="IPR026881">
    <property type="entry name" value="WYL_dom"/>
</dbReference>
<keyword evidence="2" id="KW-0804">Transcription</keyword>
<evidence type="ECO:0000313" key="7">
    <source>
        <dbReference type="Proteomes" id="UP000293863"/>
    </source>
</evidence>
<evidence type="ECO:0000259" key="3">
    <source>
        <dbReference type="Pfam" id="PF08220"/>
    </source>
</evidence>
<dbReference type="Pfam" id="PF13280">
    <property type="entry name" value="WYL"/>
    <property type="match status" value="1"/>
</dbReference>
<dbReference type="RefSeq" id="WP_130168937.1">
    <property type="nucleotide sequence ID" value="NZ_SGSQ01000036.1"/>
</dbReference>
<dbReference type="AlphaFoldDB" id="A0A4V2DMM4"/>
<evidence type="ECO:0000256" key="2">
    <source>
        <dbReference type="ARBA" id="ARBA00023163"/>
    </source>
</evidence>
<protein>
    <submittedName>
        <fullName evidence="6">WYL domain-containing protein</fullName>
    </submittedName>
</protein>
<gene>
    <name evidence="6" type="ORF">EXU28_17570</name>
</gene>
<dbReference type="InterPro" id="IPR057727">
    <property type="entry name" value="WCX_dom"/>
</dbReference>
<dbReference type="Proteomes" id="UP000293863">
    <property type="component" value="Unassembled WGS sequence"/>
</dbReference>
<dbReference type="PROSITE" id="PS52050">
    <property type="entry name" value="WYL"/>
    <property type="match status" value="1"/>
</dbReference>
<dbReference type="InterPro" id="IPR036388">
    <property type="entry name" value="WH-like_DNA-bd_sf"/>
</dbReference>
<evidence type="ECO:0000259" key="5">
    <source>
        <dbReference type="Pfam" id="PF25583"/>
    </source>
</evidence>
<reference evidence="6 7" key="1">
    <citation type="submission" date="2019-02" db="EMBL/GenBank/DDBJ databases">
        <title>The Batch Genome Submission of Acinetobacter spp. strains.</title>
        <authorList>
            <person name="Qin J."/>
            <person name="Hu Y."/>
            <person name="Ye H."/>
            <person name="Wei L."/>
            <person name="Feng Y."/>
            <person name="Zong Z."/>
        </authorList>
    </citation>
    <scope>NUCLEOTIDE SEQUENCE [LARGE SCALE GENOMIC DNA]</scope>
    <source>
        <strain evidence="6 7">WCHAW060049</strain>
    </source>
</reference>
<dbReference type="PANTHER" id="PTHR34580">
    <property type="match status" value="1"/>
</dbReference>
<feature type="domain" description="HTH deoR-type" evidence="3">
    <location>
        <begin position="14"/>
        <end position="57"/>
    </location>
</feature>
<dbReference type="EMBL" id="SGSQ01000036">
    <property type="protein sequence ID" value="RZG43307.1"/>
    <property type="molecule type" value="Genomic_DNA"/>
</dbReference>